<evidence type="ECO:0000313" key="4">
    <source>
        <dbReference type="Proteomes" id="UP000242146"/>
    </source>
</evidence>
<evidence type="ECO:0000256" key="1">
    <source>
        <dbReference type="PIRSR" id="PIRSR002703-1"/>
    </source>
</evidence>
<sequence length="234" mass="26108">MLPYHPSLVFFFNLFAFAASSKTIIVSNQCPFEIEYRKQTNGDIISEKHLLQADDSHQFQVEATWAGRVWGQMACHGSSCELVDVDHPASLAEFTMTAANDQDYYDISFVDGYNLPMSVAPGQALMRPITAAMEPRRYCEPVICATLPTCPPDLIHNHHAINGSSLITCQSACSRYQQNEYCCQGEFDSPDTCTSNPFARAVKEACSDVYTYPYDDSTSMFACSDSTYRVTFCP</sequence>
<name>A0A1X2GIW5_9FUNG</name>
<dbReference type="AlphaFoldDB" id="A0A1X2GIW5"/>
<dbReference type="OrthoDB" id="430315at2759"/>
<keyword evidence="4" id="KW-1185">Reference proteome</keyword>
<feature type="disulfide bond" evidence="1">
    <location>
        <begin position="183"/>
        <end position="193"/>
    </location>
</feature>
<dbReference type="InterPro" id="IPR001938">
    <property type="entry name" value="Thaumatin"/>
</dbReference>
<dbReference type="EMBL" id="MCGT01000012">
    <property type="protein sequence ID" value="ORX54946.1"/>
    <property type="molecule type" value="Genomic_DNA"/>
</dbReference>
<evidence type="ECO:0000256" key="2">
    <source>
        <dbReference type="SAM" id="SignalP"/>
    </source>
</evidence>
<dbReference type="Proteomes" id="UP000242146">
    <property type="component" value="Unassembled WGS sequence"/>
</dbReference>
<evidence type="ECO:0000313" key="3">
    <source>
        <dbReference type="EMBL" id="ORX54946.1"/>
    </source>
</evidence>
<gene>
    <name evidence="3" type="ORF">DM01DRAFT_1389459</name>
</gene>
<reference evidence="3 4" key="1">
    <citation type="submission" date="2016-07" db="EMBL/GenBank/DDBJ databases">
        <title>Pervasive Adenine N6-methylation of Active Genes in Fungi.</title>
        <authorList>
            <consortium name="DOE Joint Genome Institute"/>
            <person name="Mondo S.J."/>
            <person name="Dannebaum R.O."/>
            <person name="Kuo R.C."/>
            <person name="Labutti K."/>
            <person name="Haridas S."/>
            <person name="Kuo A."/>
            <person name="Salamov A."/>
            <person name="Ahrendt S.R."/>
            <person name="Lipzen A."/>
            <person name="Sullivan W."/>
            <person name="Andreopoulos W.B."/>
            <person name="Clum A."/>
            <person name="Lindquist E."/>
            <person name="Daum C."/>
            <person name="Ramamoorthy G.K."/>
            <person name="Gryganskyi A."/>
            <person name="Culley D."/>
            <person name="Magnuson J.K."/>
            <person name="James T.Y."/>
            <person name="O'Malley M.A."/>
            <person name="Stajich J.E."/>
            <person name="Spatafora J.W."/>
            <person name="Visel A."/>
            <person name="Grigoriev I.V."/>
        </authorList>
    </citation>
    <scope>NUCLEOTIDE SEQUENCE [LARGE SCALE GENOMIC DNA]</scope>
    <source>
        <strain evidence="3 4">NRRL 3301</strain>
    </source>
</reference>
<feature type="disulfide bond" evidence="1">
    <location>
        <begin position="139"/>
        <end position="206"/>
    </location>
</feature>
<dbReference type="PROSITE" id="PS51367">
    <property type="entry name" value="THAUMATIN_2"/>
    <property type="match status" value="1"/>
</dbReference>
<dbReference type="SUPFAM" id="SSF49870">
    <property type="entry name" value="Osmotin, thaumatin-like protein"/>
    <property type="match status" value="1"/>
</dbReference>
<comment type="caution">
    <text evidence="3">The sequence shown here is derived from an EMBL/GenBank/DDBJ whole genome shotgun (WGS) entry which is preliminary data.</text>
</comment>
<protein>
    <submittedName>
        <fullName evidence="3">Osmotin, thaumatin-like protein</fullName>
    </submittedName>
</protein>
<dbReference type="PANTHER" id="PTHR31013:SF2">
    <property type="entry name" value="THAUMATIN-LIKE PROTEIN"/>
    <property type="match status" value="1"/>
</dbReference>
<feature type="disulfide bond" evidence="1">
    <location>
        <begin position="75"/>
        <end position="80"/>
    </location>
</feature>
<dbReference type="Gene3D" id="2.60.110.10">
    <property type="entry name" value="Thaumatin"/>
    <property type="match status" value="1"/>
</dbReference>
<feature type="disulfide bond" evidence="1">
    <location>
        <begin position="150"/>
        <end position="169"/>
    </location>
</feature>
<organism evidence="3 4">
    <name type="scientific">Hesseltinella vesiculosa</name>
    <dbReference type="NCBI Taxonomy" id="101127"/>
    <lineage>
        <taxon>Eukaryota</taxon>
        <taxon>Fungi</taxon>
        <taxon>Fungi incertae sedis</taxon>
        <taxon>Mucoromycota</taxon>
        <taxon>Mucoromycotina</taxon>
        <taxon>Mucoromycetes</taxon>
        <taxon>Mucorales</taxon>
        <taxon>Cunninghamellaceae</taxon>
        <taxon>Hesseltinella</taxon>
    </lineage>
</organism>
<accession>A0A1X2GIW5</accession>
<dbReference type="PANTHER" id="PTHR31013">
    <property type="entry name" value="THAUMATIN FAMILY PROTEIN-RELATED"/>
    <property type="match status" value="1"/>
</dbReference>
<feature type="disulfide bond" evidence="1">
    <location>
        <begin position="173"/>
        <end position="182"/>
    </location>
</feature>
<feature type="signal peptide" evidence="2">
    <location>
        <begin position="1"/>
        <end position="21"/>
    </location>
</feature>
<keyword evidence="1" id="KW-1015">Disulfide bond</keyword>
<dbReference type="PIRSF" id="PIRSF002703">
    <property type="entry name" value="Thaumatin"/>
    <property type="match status" value="1"/>
</dbReference>
<dbReference type="InterPro" id="IPR037176">
    <property type="entry name" value="Osmotin/thaumatin-like_sf"/>
</dbReference>
<feature type="disulfide bond" evidence="1">
    <location>
        <begin position="30"/>
        <end position="233"/>
    </location>
</feature>
<keyword evidence="2" id="KW-0732">Signal</keyword>
<dbReference type="SMART" id="SM00205">
    <property type="entry name" value="THN"/>
    <property type="match status" value="1"/>
</dbReference>
<feature type="chain" id="PRO_5013049709" evidence="2">
    <location>
        <begin position="22"/>
        <end position="234"/>
    </location>
</feature>
<dbReference type="STRING" id="101127.A0A1X2GIW5"/>
<proteinExistence type="predicted"/>
<dbReference type="Pfam" id="PF00314">
    <property type="entry name" value="Thaumatin"/>
    <property type="match status" value="1"/>
</dbReference>